<evidence type="ECO:0000313" key="2">
    <source>
        <dbReference type="Proteomes" id="UP000504607"/>
    </source>
</evidence>
<evidence type="ECO:0000259" key="1">
    <source>
        <dbReference type="Pfam" id="PF01764"/>
    </source>
</evidence>
<dbReference type="RefSeq" id="XP_010918183.1">
    <property type="nucleotide sequence ID" value="XM_010919881.3"/>
</dbReference>
<feature type="domain" description="Fungal lipase-type" evidence="1">
    <location>
        <begin position="139"/>
        <end position="182"/>
    </location>
</feature>
<dbReference type="AlphaFoldDB" id="A0A6I9R1T7"/>
<organism evidence="2 3">
    <name type="scientific">Elaeis guineensis var. tenera</name>
    <name type="common">Oil palm</name>
    <dbReference type="NCBI Taxonomy" id="51953"/>
    <lineage>
        <taxon>Eukaryota</taxon>
        <taxon>Viridiplantae</taxon>
        <taxon>Streptophyta</taxon>
        <taxon>Embryophyta</taxon>
        <taxon>Tracheophyta</taxon>
        <taxon>Spermatophyta</taxon>
        <taxon>Magnoliopsida</taxon>
        <taxon>Liliopsida</taxon>
        <taxon>Arecaceae</taxon>
        <taxon>Arecoideae</taxon>
        <taxon>Cocoseae</taxon>
        <taxon>Elaeidinae</taxon>
        <taxon>Elaeis</taxon>
    </lineage>
</organism>
<dbReference type="GO" id="GO:0006629">
    <property type="term" value="P:lipid metabolic process"/>
    <property type="evidence" value="ECO:0007669"/>
    <property type="project" value="InterPro"/>
</dbReference>
<dbReference type="OrthoDB" id="58570at2759"/>
<dbReference type="SUPFAM" id="SSF53474">
    <property type="entry name" value="alpha/beta-Hydrolases"/>
    <property type="match status" value="1"/>
</dbReference>
<dbReference type="InterPro" id="IPR029058">
    <property type="entry name" value="AB_hydrolase_fold"/>
</dbReference>
<accession>A0A6I9R1T7</accession>
<dbReference type="InParanoid" id="A0A6I9R1T7"/>
<dbReference type="KEGG" id="egu:105042589"/>
<dbReference type="InterPro" id="IPR002921">
    <property type="entry name" value="Fungal_lipase-type"/>
</dbReference>
<name>A0A6I9R1T7_ELAGV</name>
<dbReference type="Pfam" id="PF01764">
    <property type="entry name" value="Lipase_3"/>
    <property type="match status" value="1"/>
</dbReference>
<dbReference type="PANTHER" id="PTHR31479">
    <property type="entry name" value="ALPHA/BETA-HYDROLASES SUPERFAMILY PROTEIN"/>
    <property type="match status" value="1"/>
</dbReference>
<dbReference type="Proteomes" id="UP000504607">
    <property type="component" value="Chromosome 1"/>
</dbReference>
<dbReference type="PANTHER" id="PTHR31479:SF2">
    <property type="entry name" value="ALPHA_BETA-HYDROLASES SUPERFAMILY PROTEIN"/>
    <property type="match status" value="1"/>
</dbReference>
<sequence length="341" mass="38444">MASERDLFKVSGPIHLTSMNWKCPHYQRSVVASLVQGVYVLERDRQQNRWGPEARAPAWWENFHFVLINKLMDAGDFSVFGAIYEFKPAVPIHNSSTKNSPKFVIAFRGTLTMEGSRSQDLKLDFHFLKNGLHRTSRCEASMQAVQNLVTTFGRNSVWLAGHSLGSAIAMLAGKNMAKMGIHLKTFLFNPPFISAPVERIKYKKVKQGIRIAGSLITAGLTMAVKGHHNKSEDSFAMLSSWIPYLFVNPADDICSEYVGYFEHRRTMEEIGAGHIGRLATQNSVLGLFLSALGNDSEPLYLLPSANLTVNLSPSPDFRWAHGIHQWWRPDLNLQCKEYLYN</sequence>
<protein>
    <submittedName>
        <fullName evidence="3">GDSL esterase/lipase At4g10955</fullName>
    </submittedName>
</protein>
<keyword evidence="2" id="KW-1185">Reference proteome</keyword>
<gene>
    <name evidence="3" type="primary">LOC105042589</name>
</gene>
<dbReference type="Gene3D" id="3.40.50.1820">
    <property type="entry name" value="alpha/beta hydrolase"/>
    <property type="match status" value="1"/>
</dbReference>
<reference evidence="3" key="1">
    <citation type="submission" date="2025-08" db="UniProtKB">
        <authorList>
            <consortium name="RefSeq"/>
        </authorList>
    </citation>
    <scope>IDENTIFICATION</scope>
</reference>
<dbReference type="GeneID" id="105042589"/>
<evidence type="ECO:0000313" key="3">
    <source>
        <dbReference type="RefSeq" id="XP_010918183.1"/>
    </source>
</evidence>
<dbReference type="RefSeq" id="XP_073108935.1">
    <property type="nucleotide sequence ID" value="XM_073252834.1"/>
</dbReference>
<proteinExistence type="predicted"/>